<dbReference type="GO" id="GO:0008270">
    <property type="term" value="F:zinc ion binding"/>
    <property type="evidence" value="ECO:0007669"/>
    <property type="project" value="InterPro"/>
</dbReference>
<name>A0A1E4RDT6_9ASCO</name>
<dbReference type="EMBL" id="KV454544">
    <property type="protein sequence ID" value="ODV65410.1"/>
    <property type="molecule type" value="Genomic_DNA"/>
</dbReference>
<keyword evidence="3" id="KW-0238">DNA-binding</keyword>
<dbReference type="RefSeq" id="XP_020074477.1">
    <property type="nucleotide sequence ID" value="XM_020220247.1"/>
</dbReference>
<evidence type="ECO:0000256" key="2">
    <source>
        <dbReference type="ARBA" id="ARBA00023015"/>
    </source>
</evidence>
<dbReference type="CDD" id="cd12148">
    <property type="entry name" value="fungal_TF_MHR"/>
    <property type="match status" value="1"/>
</dbReference>
<dbReference type="PANTHER" id="PTHR31069">
    <property type="entry name" value="OLEATE-ACTIVATED TRANSCRIPTION FACTOR 1-RELATED"/>
    <property type="match status" value="1"/>
</dbReference>
<evidence type="ECO:0000313" key="9">
    <source>
        <dbReference type="EMBL" id="ODV65410.1"/>
    </source>
</evidence>
<keyword evidence="10" id="KW-1185">Reference proteome</keyword>
<dbReference type="GeneID" id="30994797"/>
<evidence type="ECO:0000256" key="3">
    <source>
        <dbReference type="ARBA" id="ARBA00023125"/>
    </source>
</evidence>
<keyword evidence="6" id="KW-0175">Coiled coil</keyword>
<dbReference type="Pfam" id="PF00172">
    <property type="entry name" value="Zn_clus"/>
    <property type="match status" value="1"/>
</dbReference>
<proteinExistence type="predicted"/>
<feature type="region of interest" description="Disordered" evidence="7">
    <location>
        <begin position="1"/>
        <end position="95"/>
    </location>
</feature>
<dbReference type="STRING" id="984485.A0A1E4RDT6"/>
<evidence type="ECO:0000256" key="5">
    <source>
        <dbReference type="ARBA" id="ARBA00023242"/>
    </source>
</evidence>
<dbReference type="InterPro" id="IPR036864">
    <property type="entry name" value="Zn2-C6_fun-type_DNA-bd_sf"/>
</dbReference>
<dbReference type="PROSITE" id="PS00463">
    <property type="entry name" value="ZN2_CY6_FUNGAL_1"/>
    <property type="match status" value="1"/>
</dbReference>
<reference evidence="10" key="1">
    <citation type="submission" date="2016-05" db="EMBL/GenBank/DDBJ databases">
        <title>Comparative genomics of biotechnologically important yeasts.</title>
        <authorList>
            <consortium name="DOE Joint Genome Institute"/>
            <person name="Riley R."/>
            <person name="Haridas S."/>
            <person name="Wolfe K.H."/>
            <person name="Lopes M.R."/>
            <person name="Hittinger C.T."/>
            <person name="Goker M."/>
            <person name="Salamov A."/>
            <person name="Wisecaver J."/>
            <person name="Long T.M."/>
            <person name="Aerts A.L."/>
            <person name="Barry K."/>
            <person name="Choi C."/>
            <person name="Clum A."/>
            <person name="Coughlan A.Y."/>
            <person name="Deshpande S."/>
            <person name="Douglass A.P."/>
            <person name="Hanson S.J."/>
            <person name="Klenk H.-P."/>
            <person name="Labutti K."/>
            <person name="Lapidus A."/>
            <person name="Lindquist E."/>
            <person name="Lipzen A."/>
            <person name="Meier-Kolthoff J.P."/>
            <person name="Ohm R.A."/>
            <person name="Otillar R.P."/>
            <person name="Pangilinan J."/>
            <person name="Peng Y."/>
            <person name="Rokas A."/>
            <person name="Rosa C.A."/>
            <person name="Scheuner C."/>
            <person name="Sibirny A.A."/>
            <person name="Slot J.C."/>
            <person name="Stielow J.B."/>
            <person name="Sun H."/>
            <person name="Kurtzman C.P."/>
            <person name="Blackwell M."/>
            <person name="Grigoriev I.V."/>
            <person name="Jeffries T.W."/>
        </authorList>
    </citation>
    <scope>NUCLEOTIDE SEQUENCE [LARGE SCALE GENOMIC DNA]</scope>
    <source>
        <strain evidence="10">NRRL Y-1933</strain>
    </source>
</reference>
<keyword evidence="4" id="KW-0804">Transcription</keyword>
<dbReference type="CDD" id="cd00067">
    <property type="entry name" value="GAL4"/>
    <property type="match status" value="1"/>
</dbReference>
<dbReference type="InterPro" id="IPR050675">
    <property type="entry name" value="OAF3"/>
</dbReference>
<gene>
    <name evidence="9" type="ORF">HYPBUDRAFT_150063</name>
</gene>
<dbReference type="GO" id="GO:0005634">
    <property type="term" value="C:nucleus"/>
    <property type="evidence" value="ECO:0007669"/>
    <property type="project" value="TreeGrafter"/>
</dbReference>
<evidence type="ECO:0000259" key="8">
    <source>
        <dbReference type="PROSITE" id="PS50048"/>
    </source>
</evidence>
<keyword evidence="5" id="KW-0539">Nucleus</keyword>
<dbReference type="GO" id="GO:0000978">
    <property type="term" value="F:RNA polymerase II cis-regulatory region sequence-specific DNA binding"/>
    <property type="evidence" value="ECO:0007669"/>
    <property type="project" value="TreeGrafter"/>
</dbReference>
<feature type="coiled-coil region" evidence="6">
    <location>
        <begin position="154"/>
        <end position="181"/>
    </location>
</feature>
<dbReference type="PANTHER" id="PTHR31069:SF12">
    <property type="entry name" value="TRANSCRIPTION FACTOR DOMAIN-CONTAINING PROTEIN"/>
    <property type="match status" value="1"/>
</dbReference>
<keyword evidence="2" id="KW-0805">Transcription regulation</keyword>
<dbReference type="AlphaFoldDB" id="A0A1E4RDT6"/>
<evidence type="ECO:0000256" key="4">
    <source>
        <dbReference type="ARBA" id="ARBA00023163"/>
    </source>
</evidence>
<dbReference type="Pfam" id="PF04082">
    <property type="entry name" value="Fungal_trans"/>
    <property type="match status" value="1"/>
</dbReference>
<evidence type="ECO:0000256" key="7">
    <source>
        <dbReference type="SAM" id="MobiDB-lite"/>
    </source>
</evidence>
<dbReference type="GO" id="GO:0006351">
    <property type="term" value="P:DNA-templated transcription"/>
    <property type="evidence" value="ECO:0007669"/>
    <property type="project" value="InterPro"/>
</dbReference>
<dbReference type="SMART" id="SM00066">
    <property type="entry name" value="GAL4"/>
    <property type="match status" value="1"/>
</dbReference>
<dbReference type="OrthoDB" id="4159781at2759"/>
<dbReference type="PROSITE" id="PS50048">
    <property type="entry name" value="ZN2_CY6_FUNGAL_2"/>
    <property type="match status" value="1"/>
</dbReference>
<evidence type="ECO:0000256" key="1">
    <source>
        <dbReference type="ARBA" id="ARBA00022723"/>
    </source>
</evidence>
<evidence type="ECO:0000313" key="10">
    <source>
        <dbReference type="Proteomes" id="UP000095085"/>
    </source>
</evidence>
<dbReference type="Gene3D" id="4.10.240.10">
    <property type="entry name" value="Zn(2)-C6 fungal-type DNA-binding domain"/>
    <property type="match status" value="1"/>
</dbReference>
<protein>
    <recommendedName>
        <fullName evidence="8">Zn(2)-C6 fungal-type domain-containing protein</fullName>
    </recommendedName>
</protein>
<evidence type="ECO:0000256" key="6">
    <source>
        <dbReference type="SAM" id="Coils"/>
    </source>
</evidence>
<organism evidence="9 10">
    <name type="scientific">Hyphopichia burtonii NRRL Y-1933</name>
    <dbReference type="NCBI Taxonomy" id="984485"/>
    <lineage>
        <taxon>Eukaryota</taxon>
        <taxon>Fungi</taxon>
        <taxon>Dikarya</taxon>
        <taxon>Ascomycota</taxon>
        <taxon>Saccharomycotina</taxon>
        <taxon>Pichiomycetes</taxon>
        <taxon>Debaryomycetaceae</taxon>
        <taxon>Hyphopichia</taxon>
    </lineage>
</organism>
<feature type="compositionally biased region" description="Basic and acidic residues" evidence="7">
    <location>
        <begin position="66"/>
        <end position="90"/>
    </location>
</feature>
<accession>A0A1E4RDT6</accession>
<dbReference type="GO" id="GO:0045944">
    <property type="term" value="P:positive regulation of transcription by RNA polymerase II"/>
    <property type="evidence" value="ECO:0007669"/>
    <property type="project" value="TreeGrafter"/>
</dbReference>
<dbReference type="Proteomes" id="UP000095085">
    <property type="component" value="Unassembled WGS sequence"/>
</dbReference>
<sequence length="895" mass="102412">MMLPDGKKRGMVNGFNPSPAENGFNIGPGLAAPNMAAMSSSVLNGPEPKHDPYLVSPSNSSSPNETEQRSGMKRGPEDGYENEARGKKDGSQGVRKRNRAILSCQTCRQKKTRCNREMPCSQCVKNNVGHLCSYNYQKDGSSNGNELDNGNLNYHGVNEEIMILRKKVQELEAREASYKDSKSKETNIILQGSRSELLIGINPVCPSKDVIDINDTLAKVGKSKASFYFPKPLRQDPGLNVFWMLNSNPLVKRCNFTTLLSMTTLDPSTNYNNTVRILEKLQNQYGDQFIQHPFQGSIYNSKTIRIAITKYGKPLGHTINELYDDNESLLLSLQRLLPGKMILDQLIDRFFKKLYPFFPIVDEKIISAEFVKIFQFGSNGFLENIKVKQQSDLANLIIILVILRLSYQSIFKNDIIKNKEMLDSTGTVESILLSNPISLDVIDVVDRYLKEFNCVRRQSFEVLQAFLMRRVYKKVGAEEGDGPQSWDAQAFNGLIINMAIANGLNRDPDYYYDNTLSERDKLLRRKVWYFLVNLDIASSLSFSYSLCISKDDYDTKLPTLKTEASNIDDYELEKKVIQSFSIKSTILEPLSDLCQEIGEFESRKKVNQMLIQVNDLENLILKNLGTVGDYTSSKKGRQDFLKITKFQLNLYLSPLLVLLKHTILYGAISFTIRLYSTLRTLKRDPLFEENYNKIISHREFVELLTRIIGLNAKTLKQNIKFFGVLSRRYFCAWKSRKVHVYGVELISNESIYDFNPKMTDRAKFNYSINHFKEFESIFEQYLTRLTLSSSLNINLTVTNEDYSCLKATKINEFDPKNITIRMMEMIQNDHFWLQISKSQQETDTLSNAFKSELEQTSPSSDINPALGGNLLHEYFDMFGSTWSDDNIFDDLNPLQ</sequence>
<dbReference type="InterPro" id="IPR007219">
    <property type="entry name" value="XnlR_reg_dom"/>
</dbReference>
<dbReference type="GO" id="GO:0000981">
    <property type="term" value="F:DNA-binding transcription factor activity, RNA polymerase II-specific"/>
    <property type="evidence" value="ECO:0007669"/>
    <property type="project" value="InterPro"/>
</dbReference>
<keyword evidence="1" id="KW-0479">Metal-binding</keyword>
<dbReference type="InterPro" id="IPR001138">
    <property type="entry name" value="Zn2Cys6_DnaBD"/>
</dbReference>
<feature type="domain" description="Zn(2)-C6 fungal-type" evidence="8">
    <location>
        <begin position="103"/>
        <end position="134"/>
    </location>
</feature>
<dbReference type="SMART" id="SM00906">
    <property type="entry name" value="Fungal_trans"/>
    <property type="match status" value="1"/>
</dbReference>
<dbReference type="SUPFAM" id="SSF57701">
    <property type="entry name" value="Zn2/Cys6 DNA-binding domain"/>
    <property type="match status" value="1"/>
</dbReference>